<evidence type="ECO:0008006" key="16">
    <source>
        <dbReference type="Google" id="ProtNLM"/>
    </source>
</evidence>
<evidence type="ECO:0000313" key="15">
    <source>
        <dbReference type="Proteomes" id="UP000694558"/>
    </source>
</evidence>
<reference evidence="14" key="1">
    <citation type="submission" date="2023-05" db="EMBL/GenBank/DDBJ databases">
        <title>High-quality long-read genome of Scophthalmus maximus.</title>
        <authorList>
            <person name="Lien S."/>
            <person name="Martinez P."/>
        </authorList>
    </citation>
    <scope>NUCLEOTIDE SEQUENCE [LARGE SCALE GENOMIC DNA]</scope>
</reference>
<evidence type="ECO:0000313" key="14">
    <source>
        <dbReference type="Ensembl" id="ENSSMAP00000017991.2"/>
    </source>
</evidence>
<dbReference type="SMART" id="SM00409">
    <property type="entry name" value="IG"/>
    <property type="match status" value="1"/>
</dbReference>
<feature type="chain" id="PRO_5034631477" description="Ig-like domain-containing protein" evidence="11">
    <location>
        <begin position="21"/>
        <end position="496"/>
    </location>
</feature>
<keyword evidence="9" id="KW-0393">Immunoglobulin domain</keyword>
<keyword evidence="4 11" id="KW-0732">Signal</keyword>
<dbReference type="InterPro" id="IPR043136">
    <property type="entry name" value="B30.2/SPRY_sf"/>
</dbReference>
<keyword evidence="6 10" id="KW-0472">Membrane</keyword>
<keyword evidence="7" id="KW-1015">Disulfide bond</keyword>
<evidence type="ECO:0000256" key="8">
    <source>
        <dbReference type="ARBA" id="ARBA00023180"/>
    </source>
</evidence>
<keyword evidence="3 10" id="KW-0812">Transmembrane</keyword>
<dbReference type="Proteomes" id="UP000694558">
    <property type="component" value="Chromosome 2"/>
</dbReference>
<dbReference type="PANTHER" id="PTHR24100">
    <property type="entry name" value="BUTYROPHILIN"/>
    <property type="match status" value="1"/>
</dbReference>
<comment type="subcellular location">
    <subcellularLocation>
        <location evidence="1">Membrane</location>
        <topology evidence="1">Single-pass type I membrane protein</topology>
    </subcellularLocation>
</comment>
<dbReference type="InterPro" id="IPR001870">
    <property type="entry name" value="B30.2/SPRY"/>
</dbReference>
<dbReference type="AlphaFoldDB" id="A0A8D3AGQ3"/>
<evidence type="ECO:0000256" key="1">
    <source>
        <dbReference type="ARBA" id="ARBA00004479"/>
    </source>
</evidence>
<dbReference type="SMART" id="SM00449">
    <property type="entry name" value="SPRY"/>
    <property type="match status" value="1"/>
</dbReference>
<dbReference type="GeneTree" id="ENSGT01120000271914"/>
<dbReference type="Gene3D" id="2.60.120.920">
    <property type="match status" value="1"/>
</dbReference>
<dbReference type="GO" id="GO:0001817">
    <property type="term" value="P:regulation of cytokine production"/>
    <property type="evidence" value="ECO:0007669"/>
    <property type="project" value="TreeGrafter"/>
</dbReference>
<dbReference type="Ensembl" id="ENSSMAT00000018208.2">
    <property type="protein sequence ID" value="ENSSMAP00000017991.2"/>
    <property type="gene ID" value="ENSSMAG00000011023.2"/>
</dbReference>
<dbReference type="GO" id="GO:0050863">
    <property type="term" value="P:regulation of T cell activation"/>
    <property type="evidence" value="ECO:0007669"/>
    <property type="project" value="UniProtKB-ARBA"/>
</dbReference>
<dbReference type="PROSITE" id="PS50835">
    <property type="entry name" value="IG_LIKE"/>
    <property type="match status" value="1"/>
</dbReference>
<dbReference type="Pfam" id="PF00622">
    <property type="entry name" value="SPRY"/>
    <property type="match status" value="1"/>
</dbReference>
<dbReference type="Pfam" id="PF22705">
    <property type="entry name" value="C2-set_3"/>
    <property type="match status" value="1"/>
</dbReference>
<evidence type="ECO:0000259" key="13">
    <source>
        <dbReference type="PROSITE" id="PS50835"/>
    </source>
</evidence>
<keyword evidence="5 10" id="KW-1133">Transmembrane helix</keyword>
<evidence type="ECO:0000256" key="11">
    <source>
        <dbReference type="SAM" id="SignalP"/>
    </source>
</evidence>
<dbReference type="Pfam" id="PF07686">
    <property type="entry name" value="V-set"/>
    <property type="match status" value="1"/>
</dbReference>
<reference evidence="14" key="2">
    <citation type="submission" date="2025-08" db="UniProtKB">
        <authorList>
            <consortium name="Ensembl"/>
        </authorList>
    </citation>
    <scope>IDENTIFICATION</scope>
</reference>
<dbReference type="SUPFAM" id="SSF49899">
    <property type="entry name" value="Concanavalin A-like lectins/glucanases"/>
    <property type="match status" value="1"/>
</dbReference>
<dbReference type="InterPro" id="IPR013320">
    <property type="entry name" value="ConA-like_dom_sf"/>
</dbReference>
<feature type="domain" description="Ig-like" evidence="13">
    <location>
        <begin position="61"/>
        <end position="178"/>
    </location>
</feature>
<dbReference type="PANTHER" id="PTHR24100:SF149">
    <property type="entry name" value="BG-LIKE ANTIGEN 1-RELATED"/>
    <property type="match status" value="1"/>
</dbReference>
<dbReference type="Gene3D" id="2.60.40.10">
    <property type="entry name" value="Immunoglobulins"/>
    <property type="match status" value="2"/>
</dbReference>
<evidence type="ECO:0000256" key="2">
    <source>
        <dbReference type="ARBA" id="ARBA00007591"/>
    </source>
</evidence>
<dbReference type="GO" id="GO:1903037">
    <property type="term" value="P:regulation of leukocyte cell-cell adhesion"/>
    <property type="evidence" value="ECO:0007669"/>
    <property type="project" value="UniProtKB-ARBA"/>
</dbReference>
<evidence type="ECO:0000256" key="7">
    <source>
        <dbReference type="ARBA" id="ARBA00023157"/>
    </source>
</evidence>
<organism evidence="14 15">
    <name type="scientific">Scophthalmus maximus</name>
    <name type="common">Turbot</name>
    <name type="synonym">Psetta maxima</name>
    <dbReference type="NCBI Taxonomy" id="52904"/>
    <lineage>
        <taxon>Eukaryota</taxon>
        <taxon>Metazoa</taxon>
        <taxon>Chordata</taxon>
        <taxon>Craniata</taxon>
        <taxon>Vertebrata</taxon>
        <taxon>Euteleostomi</taxon>
        <taxon>Actinopterygii</taxon>
        <taxon>Neopterygii</taxon>
        <taxon>Teleostei</taxon>
        <taxon>Neoteleostei</taxon>
        <taxon>Acanthomorphata</taxon>
        <taxon>Carangaria</taxon>
        <taxon>Pleuronectiformes</taxon>
        <taxon>Pleuronectoidei</taxon>
        <taxon>Scophthalmidae</taxon>
        <taxon>Scophthalmus</taxon>
    </lineage>
</organism>
<dbReference type="InterPro" id="IPR013783">
    <property type="entry name" value="Ig-like_fold"/>
</dbReference>
<dbReference type="InterPro" id="IPR007110">
    <property type="entry name" value="Ig-like_dom"/>
</dbReference>
<dbReference type="InterPro" id="IPR003599">
    <property type="entry name" value="Ig_sub"/>
</dbReference>
<keyword evidence="8" id="KW-0325">Glycoprotein</keyword>
<dbReference type="GO" id="GO:0050852">
    <property type="term" value="P:T cell receptor signaling pathway"/>
    <property type="evidence" value="ECO:0007669"/>
    <property type="project" value="TreeGrafter"/>
</dbReference>
<proteinExistence type="inferred from homology"/>
<evidence type="ECO:0000256" key="10">
    <source>
        <dbReference type="SAM" id="Phobius"/>
    </source>
</evidence>
<dbReference type="PRINTS" id="PR01407">
    <property type="entry name" value="BUTYPHLNCDUF"/>
</dbReference>
<accession>A0A8D3AGQ3</accession>
<evidence type="ECO:0000256" key="9">
    <source>
        <dbReference type="ARBA" id="ARBA00023319"/>
    </source>
</evidence>
<evidence type="ECO:0000256" key="6">
    <source>
        <dbReference type="ARBA" id="ARBA00023136"/>
    </source>
</evidence>
<dbReference type="GO" id="GO:0005102">
    <property type="term" value="F:signaling receptor binding"/>
    <property type="evidence" value="ECO:0007669"/>
    <property type="project" value="TreeGrafter"/>
</dbReference>
<dbReference type="InterPro" id="IPR003877">
    <property type="entry name" value="SPRY_dom"/>
</dbReference>
<evidence type="ECO:0000256" key="5">
    <source>
        <dbReference type="ARBA" id="ARBA00022989"/>
    </source>
</evidence>
<feature type="transmembrane region" description="Helical" evidence="10">
    <location>
        <begin position="30"/>
        <end position="50"/>
    </location>
</feature>
<protein>
    <recommendedName>
        <fullName evidence="16">Ig-like domain-containing protein</fullName>
    </recommendedName>
</protein>
<name>A0A8D3AGQ3_SCOMX</name>
<feature type="domain" description="B30.2/SPRY" evidence="12">
    <location>
        <begin position="271"/>
        <end position="469"/>
    </location>
</feature>
<comment type="similarity">
    <text evidence="2">Belongs to the immunoglobulin superfamily. BTN/MOG family.</text>
</comment>
<evidence type="ECO:0000256" key="3">
    <source>
        <dbReference type="ARBA" id="ARBA00022692"/>
    </source>
</evidence>
<sequence length="496" mass="54381">MTRIHLLAALCAALSSSASGKTLFHLNCLFLTLYAFFLTHCACYHFLLLFQSKSADSAFPPSILPHVPIFAWKSHATTLPCWLNPAQSAEGLEVRWYRDDHFDAPIILYREKTLNATQAASYVGRVSFGSKDAASAGLTAGDVSLRLLDVTIEDAGEYSCYVSSDQGYDRGRVSLNVTSECHEKKLKDEENLANVSCQSEGWYPRPRLQWSDGKKILTPKSLEYGEVSSGLVSVHSWLLVPGSSDVSCSVGLAGAEVKEARLLLRIPPQPPQQAVLALLGFLWFKKRGTALNIKLDEATNPYLKTKGSILRDISQDLPDGQEVTCLTAIRGTPGFSSGQHYWEVSLATAAVEPKQSWWVGVTNATGCLQRCNVPPTASNGFWFLSSSPATADYCQFSTEPKVLLPVNLRLTKVGVHLNYDNRELSFYDVDRECIIGSFRAPFTGEVFPLFNPGKGDKAPMEILQRTAPEECGDTGNSVVLTAKGTTNDYKTGIKMN</sequence>
<evidence type="ECO:0000256" key="4">
    <source>
        <dbReference type="ARBA" id="ARBA00022729"/>
    </source>
</evidence>
<dbReference type="SUPFAM" id="SSF48726">
    <property type="entry name" value="Immunoglobulin"/>
    <property type="match status" value="2"/>
</dbReference>
<dbReference type="InterPro" id="IPR013106">
    <property type="entry name" value="Ig_V-set"/>
</dbReference>
<feature type="signal peptide" evidence="11">
    <location>
        <begin position="1"/>
        <end position="20"/>
    </location>
</feature>
<dbReference type="GO" id="GO:0009897">
    <property type="term" value="C:external side of plasma membrane"/>
    <property type="evidence" value="ECO:0007669"/>
    <property type="project" value="TreeGrafter"/>
</dbReference>
<dbReference type="FunFam" id="2.60.40.10:FF:000142">
    <property type="entry name" value="V-set domain-containing T-cell activation inhibitor 1"/>
    <property type="match status" value="1"/>
</dbReference>
<dbReference type="InterPro" id="IPR053896">
    <property type="entry name" value="BTN3A2-like_Ig-C"/>
</dbReference>
<dbReference type="InterPro" id="IPR003879">
    <property type="entry name" value="Butyrophylin_SPRY"/>
</dbReference>
<dbReference type="InterPro" id="IPR036179">
    <property type="entry name" value="Ig-like_dom_sf"/>
</dbReference>
<dbReference type="InterPro" id="IPR050504">
    <property type="entry name" value="IgSF_BTN/MOG"/>
</dbReference>
<evidence type="ECO:0000259" key="12">
    <source>
        <dbReference type="PROSITE" id="PS50188"/>
    </source>
</evidence>
<dbReference type="PROSITE" id="PS50188">
    <property type="entry name" value="B302_SPRY"/>
    <property type="match status" value="1"/>
</dbReference>